<evidence type="ECO:0000256" key="1">
    <source>
        <dbReference type="SAM" id="MobiDB-lite"/>
    </source>
</evidence>
<keyword evidence="2" id="KW-1133">Transmembrane helix</keyword>
<evidence type="ECO:0000313" key="3">
    <source>
        <dbReference type="EMBL" id="KZT18390.1"/>
    </source>
</evidence>
<sequence>MGTLIYSVLSTLVSSLISLAIRWCATMCHGMRCRRHKRREFKERRFFRCIPLNNNVQRMKKLRINSICKFACQWYRSYTSSLIVRIICFTSHCPSHILRCRPDIQHLRHPRAPLHLRRRPYPRHPQSSPLYHQP</sequence>
<accession>A0A165MIX2</accession>
<dbReference type="EMBL" id="KV425685">
    <property type="protein sequence ID" value="KZT18390.1"/>
    <property type="molecule type" value="Genomic_DNA"/>
</dbReference>
<keyword evidence="2" id="KW-0812">Transmembrane</keyword>
<proteinExistence type="predicted"/>
<feature type="region of interest" description="Disordered" evidence="1">
    <location>
        <begin position="115"/>
        <end position="134"/>
    </location>
</feature>
<keyword evidence="2" id="KW-0472">Membrane</keyword>
<dbReference type="Proteomes" id="UP000076761">
    <property type="component" value="Unassembled WGS sequence"/>
</dbReference>
<organism evidence="3 4">
    <name type="scientific">Neolentinus lepideus HHB14362 ss-1</name>
    <dbReference type="NCBI Taxonomy" id="1314782"/>
    <lineage>
        <taxon>Eukaryota</taxon>
        <taxon>Fungi</taxon>
        <taxon>Dikarya</taxon>
        <taxon>Basidiomycota</taxon>
        <taxon>Agaricomycotina</taxon>
        <taxon>Agaricomycetes</taxon>
        <taxon>Gloeophyllales</taxon>
        <taxon>Gloeophyllaceae</taxon>
        <taxon>Neolentinus</taxon>
    </lineage>
</organism>
<protein>
    <submittedName>
        <fullName evidence="3">Uncharacterized protein</fullName>
    </submittedName>
</protein>
<dbReference type="AlphaFoldDB" id="A0A165MIX2"/>
<keyword evidence="4" id="KW-1185">Reference proteome</keyword>
<reference evidence="3 4" key="1">
    <citation type="journal article" date="2016" name="Mol. Biol. Evol.">
        <title>Comparative Genomics of Early-Diverging Mushroom-Forming Fungi Provides Insights into the Origins of Lignocellulose Decay Capabilities.</title>
        <authorList>
            <person name="Nagy L.G."/>
            <person name="Riley R."/>
            <person name="Tritt A."/>
            <person name="Adam C."/>
            <person name="Daum C."/>
            <person name="Floudas D."/>
            <person name="Sun H."/>
            <person name="Yadav J.S."/>
            <person name="Pangilinan J."/>
            <person name="Larsson K.H."/>
            <person name="Matsuura K."/>
            <person name="Barry K."/>
            <person name="Labutti K."/>
            <person name="Kuo R."/>
            <person name="Ohm R.A."/>
            <person name="Bhattacharya S.S."/>
            <person name="Shirouzu T."/>
            <person name="Yoshinaga Y."/>
            <person name="Martin F.M."/>
            <person name="Grigoriev I.V."/>
            <person name="Hibbett D.S."/>
        </authorList>
    </citation>
    <scope>NUCLEOTIDE SEQUENCE [LARGE SCALE GENOMIC DNA]</scope>
    <source>
        <strain evidence="3 4">HHB14362 ss-1</strain>
    </source>
</reference>
<evidence type="ECO:0000256" key="2">
    <source>
        <dbReference type="SAM" id="Phobius"/>
    </source>
</evidence>
<name>A0A165MIX2_9AGAM</name>
<evidence type="ECO:0000313" key="4">
    <source>
        <dbReference type="Proteomes" id="UP000076761"/>
    </source>
</evidence>
<feature type="transmembrane region" description="Helical" evidence="2">
    <location>
        <begin position="6"/>
        <end position="25"/>
    </location>
</feature>
<dbReference type="InParanoid" id="A0A165MIX2"/>
<gene>
    <name evidence="3" type="ORF">NEOLEDRAFT_172404</name>
</gene>